<feature type="repeat" description="WD" evidence="5">
    <location>
        <begin position="191"/>
        <end position="232"/>
    </location>
</feature>
<dbReference type="SUPFAM" id="SSF50978">
    <property type="entry name" value="WD40 repeat-like"/>
    <property type="match status" value="1"/>
</dbReference>
<dbReference type="OrthoDB" id="10257301at2759"/>
<name>A0A9W7XUR0_9FUNG</name>
<dbReference type="InterPro" id="IPR051179">
    <property type="entry name" value="WD_repeat_multifunction"/>
</dbReference>
<evidence type="ECO:0000256" key="4">
    <source>
        <dbReference type="ARBA" id="ARBA00038321"/>
    </source>
</evidence>
<dbReference type="InterPro" id="IPR036322">
    <property type="entry name" value="WD40_repeat_dom_sf"/>
</dbReference>
<dbReference type="InterPro" id="IPR001680">
    <property type="entry name" value="WD40_rpt"/>
</dbReference>
<proteinExistence type="inferred from homology"/>
<keyword evidence="1 5" id="KW-0853">WD repeat</keyword>
<keyword evidence="3" id="KW-0647">Proteasome</keyword>
<dbReference type="PANTHER" id="PTHR19857">
    <property type="entry name" value="MITOCHONDRIAL DIVISION PROTEIN 1-RELATED"/>
    <property type="match status" value="1"/>
</dbReference>
<dbReference type="EMBL" id="JANBOJ010000642">
    <property type="protein sequence ID" value="KAJ1718802.1"/>
    <property type="molecule type" value="Genomic_DNA"/>
</dbReference>
<accession>A0A9W7XUR0</accession>
<keyword evidence="2" id="KW-0677">Repeat</keyword>
<feature type="repeat" description="WD" evidence="5">
    <location>
        <begin position="149"/>
        <end position="190"/>
    </location>
</feature>
<comment type="caution">
    <text evidence="6">The sequence shown here is derived from an EMBL/GenBank/DDBJ whole genome shotgun (WGS) entry which is preliminary data.</text>
</comment>
<dbReference type="Proteomes" id="UP001149813">
    <property type="component" value="Unassembled WGS sequence"/>
</dbReference>
<evidence type="ECO:0000256" key="1">
    <source>
        <dbReference type="ARBA" id="ARBA00022574"/>
    </source>
</evidence>
<dbReference type="AlphaFoldDB" id="A0A9W7XUR0"/>
<organism evidence="6 7">
    <name type="scientific">Coemansia erecta</name>
    <dbReference type="NCBI Taxonomy" id="147472"/>
    <lineage>
        <taxon>Eukaryota</taxon>
        <taxon>Fungi</taxon>
        <taxon>Fungi incertae sedis</taxon>
        <taxon>Zoopagomycota</taxon>
        <taxon>Kickxellomycotina</taxon>
        <taxon>Kickxellomycetes</taxon>
        <taxon>Kickxellales</taxon>
        <taxon>Kickxellaceae</taxon>
        <taxon>Coemansia</taxon>
    </lineage>
</organism>
<dbReference type="GO" id="GO:0000502">
    <property type="term" value="C:proteasome complex"/>
    <property type="evidence" value="ECO:0007669"/>
    <property type="project" value="UniProtKB-KW"/>
</dbReference>
<dbReference type="Gene3D" id="2.130.10.10">
    <property type="entry name" value="YVTN repeat-like/Quinoprotein amine dehydrogenase"/>
    <property type="match status" value="2"/>
</dbReference>
<reference evidence="6" key="1">
    <citation type="submission" date="2022-07" db="EMBL/GenBank/DDBJ databases">
        <title>Phylogenomic reconstructions and comparative analyses of Kickxellomycotina fungi.</title>
        <authorList>
            <person name="Reynolds N.K."/>
            <person name="Stajich J.E."/>
            <person name="Barry K."/>
            <person name="Grigoriev I.V."/>
            <person name="Crous P."/>
            <person name="Smith M.E."/>
        </authorList>
    </citation>
    <scope>NUCLEOTIDE SEQUENCE</scope>
    <source>
        <strain evidence="6">NBRC 32514</strain>
    </source>
</reference>
<evidence type="ECO:0000256" key="2">
    <source>
        <dbReference type="ARBA" id="ARBA00022737"/>
    </source>
</evidence>
<evidence type="ECO:0000256" key="3">
    <source>
        <dbReference type="ARBA" id="ARBA00022942"/>
    </source>
</evidence>
<evidence type="ECO:0000313" key="7">
    <source>
        <dbReference type="Proteomes" id="UP001149813"/>
    </source>
</evidence>
<dbReference type="Pfam" id="PF00400">
    <property type="entry name" value="WD40"/>
    <property type="match status" value="3"/>
</dbReference>
<dbReference type="PANTHER" id="PTHR19857:SF19">
    <property type="entry name" value="26S PROTEASOME REGULATORY SUBUNIT RPN14"/>
    <property type="match status" value="1"/>
</dbReference>
<evidence type="ECO:0008006" key="8">
    <source>
        <dbReference type="Google" id="ProtNLM"/>
    </source>
</evidence>
<dbReference type="SMART" id="SM00320">
    <property type="entry name" value="WD40"/>
    <property type="match status" value="5"/>
</dbReference>
<protein>
    <recommendedName>
        <fullName evidence="8">WD40 repeat-like protein</fullName>
    </recommendedName>
</protein>
<dbReference type="PROSITE" id="PS50082">
    <property type="entry name" value="WD_REPEATS_2"/>
    <property type="match status" value="2"/>
</dbReference>
<evidence type="ECO:0000256" key="5">
    <source>
        <dbReference type="PROSITE-ProRule" id="PRU00221"/>
    </source>
</evidence>
<sequence length="431" mass="45983">MVHKLGYISVQPDWTTDIKNALNDAEGTHKFWVSAYKQGSPSIHDSIQATKHTGPDGSTKLVELKALSTTDISAEYIDVRHVRLSSSKLDIPPTVHTAARKTVPCEHIVRGTGIRSFDVSPYGGLLVACGDDGVMDVYDVSAARHRVRLEGHLGDVTCCQFFPSGQVVLSGATDMRLKVWSASDGSNPVTLVGHTGAITDTAIVGKGRNVLSAAKDGTVRLWHCGSASLVHTFALSKLPINKIDMISTLAEASPQEDDPDAREFETEGKVLVASCEDGRVVLVDLGSKETIAEFGSAGGQPVRAAAYDVPNCRIYVGLSDGTVQVWATNAPSDQPVYSFKRNDSAISTLRLVNPSTGSVPLACIGTEDGQLFLASLDPFSSQAAGNVDVVEELVGFDVDPISQIRVVQSATQGAIRQSVWATGRDNKVYEF</sequence>
<evidence type="ECO:0000313" key="6">
    <source>
        <dbReference type="EMBL" id="KAJ1718802.1"/>
    </source>
</evidence>
<gene>
    <name evidence="6" type="ORF">LPJ53_006303</name>
</gene>
<comment type="similarity">
    <text evidence="4">Belongs to the WD repeat PAAF1/RPN14 family.</text>
</comment>
<dbReference type="PROSITE" id="PS50294">
    <property type="entry name" value="WD_REPEATS_REGION"/>
    <property type="match status" value="2"/>
</dbReference>
<dbReference type="InterPro" id="IPR015943">
    <property type="entry name" value="WD40/YVTN_repeat-like_dom_sf"/>
</dbReference>
<keyword evidence="7" id="KW-1185">Reference proteome</keyword>